<proteinExistence type="predicted"/>
<protein>
    <submittedName>
        <fullName evidence="1">Uncharacterized protein</fullName>
    </submittedName>
</protein>
<sequence>MRKVIQICANSNNAMINGESLFALCDDGSVWGLTESLDCGWVRFPDIPQDEPKQTDHLTGKQMDKKYFSVDVSDDIHIVELHETLEQAKERCLECAKYAYHYAAEMDDFSNYTEYDLPYAVYGVVLGSAKSNIRPLTEEDDEYELACYEEKDSIIEEPILVEANN</sequence>
<dbReference type="AlphaFoldDB" id="A0AAX3XG91"/>
<name>A0AAX3XG91_9PAST</name>
<dbReference type="Proteomes" id="UP001226750">
    <property type="component" value="Chromosome"/>
</dbReference>
<organism evidence="1 2">
    <name type="scientific">Gallibacterium anatis</name>
    <dbReference type="NCBI Taxonomy" id="750"/>
    <lineage>
        <taxon>Bacteria</taxon>
        <taxon>Pseudomonadati</taxon>
        <taxon>Pseudomonadota</taxon>
        <taxon>Gammaproteobacteria</taxon>
        <taxon>Pasteurellales</taxon>
        <taxon>Pasteurellaceae</taxon>
        <taxon>Gallibacterium</taxon>
    </lineage>
</organism>
<dbReference type="RefSeq" id="WP_285091175.1">
    <property type="nucleotide sequence ID" value="NZ_CP126975.1"/>
</dbReference>
<evidence type="ECO:0000313" key="2">
    <source>
        <dbReference type="Proteomes" id="UP001226750"/>
    </source>
</evidence>
<keyword evidence="2" id="KW-1185">Reference proteome</keyword>
<accession>A0AAX3XG91</accession>
<evidence type="ECO:0000313" key="1">
    <source>
        <dbReference type="EMBL" id="WIM80051.1"/>
    </source>
</evidence>
<reference evidence="1 2" key="1">
    <citation type="submission" date="2023-06" db="EMBL/GenBank/DDBJ databases">
        <title>Complete Genome Sequence of Gallibacterium anatis Strain BJF12, Isolated from a chicken with diarrhea.</title>
        <authorList>
            <person name="Guo F."/>
            <person name="Bu W."/>
            <person name="Xu F."/>
            <person name="Wen T."/>
        </authorList>
    </citation>
    <scope>NUCLEOTIDE SEQUENCE [LARGE SCALE GENOMIC DNA]</scope>
    <source>
        <strain evidence="1 2">BJF12</strain>
    </source>
</reference>
<dbReference type="EMBL" id="CP126975">
    <property type="protein sequence ID" value="WIM80051.1"/>
    <property type="molecule type" value="Genomic_DNA"/>
</dbReference>
<gene>
    <name evidence="1" type="ORF">QP018_02105</name>
</gene>